<dbReference type="Pfam" id="PF00148">
    <property type="entry name" value="Oxidored_nitro"/>
    <property type="match status" value="1"/>
</dbReference>
<dbReference type="SUPFAM" id="SSF53807">
    <property type="entry name" value="Helical backbone' metal receptor"/>
    <property type="match status" value="1"/>
</dbReference>
<evidence type="ECO:0000313" key="2">
    <source>
        <dbReference type="EMBL" id="XCC61625.1"/>
    </source>
</evidence>
<accession>A0AAU8A630</accession>
<gene>
    <name evidence="2" type="ORF">PUP29_08815</name>
</gene>
<dbReference type="InterPro" id="IPR049939">
    <property type="entry name" value="NifE-like"/>
</dbReference>
<dbReference type="PANTHER" id="PTHR42956:SF1">
    <property type="entry name" value="NITROGENASE IRON-MOLYBDENUM COFACTOR BIOSYNTHESIS PROTEIN NIFE"/>
    <property type="match status" value="1"/>
</dbReference>
<reference evidence="2" key="1">
    <citation type="submission" date="2023-02" db="EMBL/GenBank/DDBJ databases">
        <title>Gut commensal Christensenella minuta modulates host metabolism via a new class of secondary bile acids.</title>
        <authorList>
            <person name="Liu C."/>
        </authorList>
    </citation>
    <scope>NUCLEOTIDE SEQUENCE</scope>
    <source>
        <strain evidence="2">CA70</strain>
    </source>
</reference>
<dbReference type="AlphaFoldDB" id="A0AAU8A630"/>
<name>A0AAU8A630_9FIRM</name>
<sequence>MEKISLNLPPFAPDYSGVCSALFELGGMIVIHDACGCTGNYTGFDEPRWYGSSSGVYCSVLRQIDAILGDDEKLIGRIMEAAAEMLPKFICVTGSPVPMVIGTDFQGIADELEQRTGLPAFGFSTTGLRLYDSGASDAFLALVRRFGKKEETEEKRINLLGLTPLDFYTNGNAEAVCSCFEQAGYTVGTSLAMGASLEEIMTCGRAQANIVVSQSGLAAANDMYERLGIPYVVGLPVGKKPTEELLRLLEQTCRDGKNRMAAPPRPGKQALILGERVISEAIGRCLVQDHGLENAAAVSIFTPNAELTHPGGLHASGEAEIAAVMNGGYELVIGDPMFRRLLAPDSRAKFVDFPSPAVSSKLHWNECIPFIGEHIEEFVKRI</sequence>
<evidence type="ECO:0000259" key="1">
    <source>
        <dbReference type="Pfam" id="PF00148"/>
    </source>
</evidence>
<feature type="domain" description="Nitrogenase/oxidoreductase component 1" evidence="1">
    <location>
        <begin position="28"/>
        <end position="254"/>
    </location>
</feature>
<dbReference type="Gene3D" id="3.40.50.1980">
    <property type="entry name" value="Nitrogenase molybdenum iron protein domain"/>
    <property type="match status" value="2"/>
</dbReference>
<organism evidence="2">
    <name type="scientific">Christensenella massiliensis</name>
    <dbReference type="NCBI Taxonomy" id="1805714"/>
    <lineage>
        <taxon>Bacteria</taxon>
        <taxon>Bacillati</taxon>
        <taxon>Bacillota</taxon>
        <taxon>Clostridia</taxon>
        <taxon>Christensenellales</taxon>
        <taxon>Christensenellaceae</taxon>
        <taxon>Christensenella</taxon>
    </lineage>
</organism>
<proteinExistence type="predicted"/>
<dbReference type="RefSeq" id="WP_353423021.1">
    <property type="nucleotide sequence ID" value="NZ_CP117826.1"/>
</dbReference>
<dbReference type="GO" id="GO:0016491">
    <property type="term" value="F:oxidoreductase activity"/>
    <property type="evidence" value="ECO:0007669"/>
    <property type="project" value="InterPro"/>
</dbReference>
<protein>
    <submittedName>
        <fullName evidence="2">Nitrogenase component 1</fullName>
    </submittedName>
</protein>
<dbReference type="EMBL" id="CP117826">
    <property type="protein sequence ID" value="XCC61625.1"/>
    <property type="molecule type" value="Genomic_DNA"/>
</dbReference>
<dbReference type="InterPro" id="IPR000510">
    <property type="entry name" value="Nase/OxRdtase_comp1"/>
</dbReference>
<dbReference type="PANTHER" id="PTHR42956">
    <property type="entry name" value="NITROGENASE IRON-MOLYBDENUM COFACTOR BIOSYNTHESIS PROTEIN NIFE"/>
    <property type="match status" value="1"/>
</dbReference>